<evidence type="ECO:0008006" key="3">
    <source>
        <dbReference type="Google" id="ProtNLM"/>
    </source>
</evidence>
<gene>
    <name evidence="1" type="ORF">GCM10011575_05260</name>
</gene>
<keyword evidence="2" id="KW-1185">Reference proteome</keyword>
<reference evidence="1" key="1">
    <citation type="journal article" date="2014" name="Int. J. Syst. Evol. Microbiol.">
        <title>Complete genome sequence of Corynebacterium casei LMG S-19264T (=DSM 44701T), isolated from a smear-ripened cheese.</title>
        <authorList>
            <consortium name="US DOE Joint Genome Institute (JGI-PGF)"/>
            <person name="Walter F."/>
            <person name="Albersmeier A."/>
            <person name="Kalinowski J."/>
            <person name="Ruckert C."/>
        </authorList>
    </citation>
    <scope>NUCLEOTIDE SEQUENCE</scope>
    <source>
        <strain evidence="1">CGMCC 4.7306</strain>
    </source>
</reference>
<organism evidence="1 2">
    <name type="scientific">Microlunatus endophyticus</name>
    <dbReference type="NCBI Taxonomy" id="1716077"/>
    <lineage>
        <taxon>Bacteria</taxon>
        <taxon>Bacillati</taxon>
        <taxon>Actinomycetota</taxon>
        <taxon>Actinomycetes</taxon>
        <taxon>Propionibacteriales</taxon>
        <taxon>Propionibacteriaceae</taxon>
        <taxon>Microlunatus</taxon>
    </lineage>
</organism>
<evidence type="ECO:0000313" key="1">
    <source>
        <dbReference type="EMBL" id="GGL49994.1"/>
    </source>
</evidence>
<comment type="caution">
    <text evidence="1">The sequence shown here is derived from an EMBL/GenBank/DDBJ whole genome shotgun (WGS) entry which is preliminary data.</text>
</comment>
<proteinExistence type="predicted"/>
<accession>A0A917VZN4</accession>
<evidence type="ECO:0000313" key="2">
    <source>
        <dbReference type="Proteomes" id="UP000613840"/>
    </source>
</evidence>
<dbReference type="EMBL" id="BMMZ01000001">
    <property type="protein sequence ID" value="GGL49994.1"/>
    <property type="molecule type" value="Genomic_DNA"/>
</dbReference>
<reference evidence="1" key="2">
    <citation type="submission" date="2020-09" db="EMBL/GenBank/DDBJ databases">
        <authorList>
            <person name="Sun Q."/>
            <person name="Zhou Y."/>
        </authorList>
    </citation>
    <scope>NUCLEOTIDE SEQUENCE</scope>
    <source>
        <strain evidence="1">CGMCC 4.7306</strain>
    </source>
</reference>
<dbReference type="PANTHER" id="PTHR38479:SF2">
    <property type="entry name" value="WINGED HELIX DNA-BINDING DOMAIN-CONTAINING PROTEIN"/>
    <property type="match status" value="1"/>
</dbReference>
<name>A0A917VZN4_9ACTN</name>
<dbReference type="InterPro" id="IPR009351">
    <property type="entry name" value="AlkZ-like"/>
</dbReference>
<protein>
    <recommendedName>
        <fullName evidence="3">Winged helix DNA-binding domain-containing protein</fullName>
    </recommendedName>
</protein>
<dbReference type="AlphaFoldDB" id="A0A917VZN4"/>
<dbReference type="Pfam" id="PF06224">
    <property type="entry name" value="AlkZ-like"/>
    <property type="match status" value="1"/>
</dbReference>
<dbReference type="Proteomes" id="UP000613840">
    <property type="component" value="Unassembled WGS sequence"/>
</dbReference>
<sequence>MISFDKLKALIVGAGCQDGAMQRISVQQRRAMLARRQRLAGPAPTDVEDLVRSLVCLHATDPASIYLSAWARIPGFARADLDRALYADRTVIKQLAMRRTLFVIDRDDLIDVQPAGAARVAGSESRKMIKMVEEAGVAADGARWLRRASQAVLKALSDGREATSTELAAELPILQGTVRAGSGKWSADVPISPRILTILGAEGRVVRATNRGPWYTSRPRWASMESWLGQSRLNQSWQPADTATAHRRMVQRWLQSFGPGTAMDLKWWLGSTVAAVNRSLAELDPVEVDLDGRPGYLLADDLDQLTDDQPPEPWIALLPALDPTPMGWTDRDWYLGDHKKLVYDTNGNAGPTIWCDGRIVGGWWQDPAGTVIVRLLEEIGSDAAAAVNAEAADLTDWLGGKVVMPRFPSPLAKLVGDQAP</sequence>
<dbReference type="PANTHER" id="PTHR38479">
    <property type="entry name" value="LMO0824 PROTEIN"/>
    <property type="match status" value="1"/>
</dbReference>